<evidence type="ECO:0000313" key="4">
    <source>
        <dbReference type="Proteomes" id="UP000053201"/>
    </source>
</evidence>
<feature type="coiled-coil region" evidence="1">
    <location>
        <begin position="203"/>
        <end position="303"/>
    </location>
</feature>
<evidence type="ECO:0000256" key="1">
    <source>
        <dbReference type="SAM" id="Coils"/>
    </source>
</evidence>
<proteinExistence type="predicted"/>
<protein>
    <submittedName>
        <fullName evidence="3">Uncharacterized protein</fullName>
    </submittedName>
</protein>
<dbReference type="VEuPathDB" id="FungiDB:SPPG_08574"/>
<keyword evidence="1" id="KW-0175">Coiled coil</keyword>
<dbReference type="AlphaFoldDB" id="A0A0L0H4S2"/>
<gene>
    <name evidence="3" type="ORF">SPPG_08574</name>
</gene>
<accession>A0A0L0H4S2</accession>
<reference evidence="3 4" key="1">
    <citation type="submission" date="2009-08" db="EMBL/GenBank/DDBJ databases">
        <title>The Genome Sequence of Spizellomyces punctatus strain DAOM BR117.</title>
        <authorList>
            <consortium name="The Broad Institute Genome Sequencing Platform"/>
            <person name="Russ C."/>
            <person name="Cuomo C."/>
            <person name="Shea T."/>
            <person name="Young S.K."/>
            <person name="Zeng Q."/>
            <person name="Koehrsen M."/>
            <person name="Haas B."/>
            <person name="Borodovsky M."/>
            <person name="Guigo R."/>
            <person name="Alvarado L."/>
            <person name="Berlin A."/>
            <person name="Bochicchio J."/>
            <person name="Borenstein D."/>
            <person name="Chapman S."/>
            <person name="Chen Z."/>
            <person name="Engels R."/>
            <person name="Freedman E."/>
            <person name="Gellesch M."/>
            <person name="Goldberg J."/>
            <person name="Griggs A."/>
            <person name="Gujja S."/>
            <person name="Heiman D."/>
            <person name="Hepburn T."/>
            <person name="Howarth C."/>
            <person name="Jen D."/>
            <person name="Larson L."/>
            <person name="Lewis B."/>
            <person name="Mehta T."/>
            <person name="Park D."/>
            <person name="Pearson M."/>
            <person name="Roberts A."/>
            <person name="Saif S."/>
            <person name="Shenoy N."/>
            <person name="Sisk P."/>
            <person name="Stolte C."/>
            <person name="Sykes S."/>
            <person name="Thomson T."/>
            <person name="Walk T."/>
            <person name="White J."/>
            <person name="Yandava C."/>
            <person name="Burger G."/>
            <person name="Gray M.W."/>
            <person name="Holland P.W.H."/>
            <person name="King N."/>
            <person name="Lang F.B.F."/>
            <person name="Roger A.J."/>
            <person name="Ruiz-Trillo I."/>
            <person name="Lander E."/>
            <person name="Nusbaum C."/>
        </authorList>
    </citation>
    <scope>NUCLEOTIDE SEQUENCE [LARGE SCALE GENOMIC DNA]</scope>
    <source>
        <strain evidence="3 4">DAOM BR117</strain>
    </source>
</reference>
<dbReference type="GeneID" id="27691728"/>
<sequence length="369" mass="41194">MKFSESMEEFGFEVEVPNDQVEKFQKFFKGRTLAEEIDRLHGIDPLVTKWRDAKLQNLKKTMGTTLKDTDGSLPPTSPHSVYTDRSPVRSSLEVLESRFKALEQVGQTRDREVRAIHEQFAYLQTTMLQRFDDIQKRFQTKMEDAVWRKMQNVEKDIRASVQEDLAVLNLDPLAADTAKTTTTSPVTPVASPAPGPEKLKGGADKVESVLSALQTERDALKARADDAERRLAEAHDELIKLRAQLASTEEKVADMEKEGAILREVQEDRKALREHLNNVNEELAKFRAEGDALRIQLEALQTERDAWHSAANGPVGPVSSKEVTPELSPATTMSPSAENTAPPLEPTAGDQDARVAPSSDAEDPWREAQ</sequence>
<organism evidence="3 4">
    <name type="scientific">Spizellomyces punctatus (strain DAOM BR117)</name>
    <dbReference type="NCBI Taxonomy" id="645134"/>
    <lineage>
        <taxon>Eukaryota</taxon>
        <taxon>Fungi</taxon>
        <taxon>Fungi incertae sedis</taxon>
        <taxon>Chytridiomycota</taxon>
        <taxon>Chytridiomycota incertae sedis</taxon>
        <taxon>Chytridiomycetes</taxon>
        <taxon>Spizellomycetales</taxon>
        <taxon>Spizellomycetaceae</taxon>
        <taxon>Spizellomyces</taxon>
    </lineage>
</organism>
<dbReference type="EMBL" id="KQ257472">
    <property type="protein sequence ID" value="KNC95969.1"/>
    <property type="molecule type" value="Genomic_DNA"/>
</dbReference>
<feature type="compositionally biased region" description="Polar residues" evidence="2">
    <location>
        <begin position="329"/>
        <end position="339"/>
    </location>
</feature>
<name>A0A0L0H4S2_SPIPD</name>
<dbReference type="OrthoDB" id="2133638at2759"/>
<dbReference type="RefSeq" id="XP_016604009.1">
    <property type="nucleotide sequence ID" value="XM_016756721.1"/>
</dbReference>
<evidence type="ECO:0000256" key="2">
    <source>
        <dbReference type="SAM" id="MobiDB-lite"/>
    </source>
</evidence>
<dbReference type="InParanoid" id="A0A0L0H4S2"/>
<dbReference type="Proteomes" id="UP000053201">
    <property type="component" value="Unassembled WGS sequence"/>
</dbReference>
<feature type="region of interest" description="Disordered" evidence="2">
    <location>
        <begin position="309"/>
        <end position="369"/>
    </location>
</feature>
<dbReference type="Gene3D" id="1.10.287.1490">
    <property type="match status" value="1"/>
</dbReference>
<feature type="region of interest" description="Disordered" evidence="2">
    <location>
        <begin position="179"/>
        <end position="202"/>
    </location>
</feature>
<evidence type="ECO:0000313" key="3">
    <source>
        <dbReference type="EMBL" id="KNC95969.1"/>
    </source>
</evidence>
<keyword evidence="4" id="KW-1185">Reference proteome</keyword>
<feature type="region of interest" description="Disordered" evidence="2">
    <location>
        <begin position="62"/>
        <end position="85"/>
    </location>
</feature>
<feature type="compositionally biased region" description="Low complexity" evidence="2">
    <location>
        <begin position="179"/>
        <end position="192"/>
    </location>
</feature>